<dbReference type="PANTHER" id="PTHR35889">
    <property type="entry name" value="CYCLOINULO-OLIGOSACCHARIDE FRUCTANOTRANSFERASE-RELATED"/>
    <property type="match status" value="1"/>
</dbReference>
<feature type="domain" description="DUF1549" evidence="1">
    <location>
        <begin position="39"/>
        <end position="250"/>
    </location>
</feature>
<dbReference type="EMBL" id="CP036339">
    <property type="protein sequence ID" value="QDT73552.1"/>
    <property type="molecule type" value="Genomic_DNA"/>
</dbReference>
<organism evidence="3 4">
    <name type="scientific">Lacipirellula limnantheis</name>
    <dbReference type="NCBI Taxonomy" id="2528024"/>
    <lineage>
        <taxon>Bacteria</taxon>
        <taxon>Pseudomonadati</taxon>
        <taxon>Planctomycetota</taxon>
        <taxon>Planctomycetia</taxon>
        <taxon>Pirellulales</taxon>
        <taxon>Lacipirellulaceae</taxon>
        <taxon>Lacipirellula</taxon>
    </lineage>
</organism>
<dbReference type="Pfam" id="PF07587">
    <property type="entry name" value="PSD1"/>
    <property type="match status" value="1"/>
</dbReference>
<protein>
    <recommendedName>
        <fullName evidence="5">Planctomycete cytochrome C</fullName>
    </recommendedName>
</protein>
<dbReference type="InterPro" id="IPR022655">
    <property type="entry name" value="DUF1553"/>
</dbReference>
<gene>
    <name evidence="3" type="ORF">I41_27410</name>
</gene>
<feature type="domain" description="DUF1553" evidence="2">
    <location>
        <begin position="409"/>
        <end position="667"/>
    </location>
</feature>
<name>A0A517TYW1_9BACT</name>
<dbReference type="KEGG" id="llh:I41_27410"/>
<dbReference type="Pfam" id="PF07583">
    <property type="entry name" value="PSCyt2"/>
    <property type="match status" value="1"/>
</dbReference>
<proteinExistence type="predicted"/>
<evidence type="ECO:0000313" key="3">
    <source>
        <dbReference type="EMBL" id="QDT73552.1"/>
    </source>
</evidence>
<dbReference type="InterPro" id="IPR011444">
    <property type="entry name" value="DUF1549"/>
</dbReference>
<evidence type="ECO:0000259" key="2">
    <source>
        <dbReference type="Pfam" id="PF07587"/>
    </source>
</evidence>
<keyword evidence="4" id="KW-1185">Reference proteome</keyword>
<reference evidence="3 4" key="1">
    <citation type="submission" date="2019-02" db="EMBL/GenBank/DDBJ databases">
        <title>Deep-cultivation of Planctomycetes and their phenomic and genomic characterization uncovers novel biology.</title>
        <authorList>
            <person name="Wiegand S."/>
            <person name="Jogler M."/>
            <person name="Boedeker C."/>
            <person name="Pinto D."/>
            <person name="Vollmers J."/>
            <person name="Rivas-Marin E."/>
            <person name="Kohn T."/>
            <person name="Peeters S.H."/>
            <person name="Heuer A."/>
            <person name="Rast P."/>
            <person name="Oberbeckmann S."/>
            <person name="Bunk B."/>
            <person name="Jeske O."/>
            <person name="Meyerdierks A."/>
            <person name="Storesund J.E."/>
            <person name="Kallscheuer N."/>
            <person name="Luecker S."/>
            <person name="Lage O.M."/>
            <person name="Pohl T."/>
            <person name="Merkel B.J."/>
            <person name="Hornburger P."/>
            <person name="Mueller R.-W."/>
            <person name="Bruemmer F."/>
            <person name="Labrenz M."/>
            <person name="Spormann A.M."/>
            <person name="Op den Camp H."/>
            <person name="Overmann J."/>
            <person name="Amann R."/>
            <person name="Jetten M.S.M."/>
            <person name="Mascher T."/>
            <person name="Medema M.H."/>
            <person name="Devos D.P."/>
            <person name="Kaster A.-K."/>
            <person name="Ovreas L."/>
            <person name="Rohde M."/>
            <person name="Galperin M.Y."/>
            <person name="Jogler C."/>
        </authorList>
    </citation>
    <scope>NUCLEOTIDE SEQUENCE [LARGE SCALE GENOMIC DNA]</scope>
    <source>
        <strain evidence="3 4">I41</strain>
    </source>
</reference>
<evidence type="ECO:0000259" key="1">
    <source>
        <dbReference type="Pfam" id="PF07583"/>
    </source>
</evidence>
<dbReference type="Proteomes" id="UP000317909">
    <property type="component" value="Chromosome"/>
</dbReference>
<dbReference type="AlphaFoldDB" id="A0A517TYW1"/>
<evidence type="ECO:0000313" key="4">
    <source>
        <dbReference type="Proteomes" id="UP000317909"/>
    </source>
</evidence>
<evidence type="ECO:0008006" key="5">
    <source>
        <dbReference type="Google" id="ProtNLM"/>
    </source>
</evidence>
<accession>A0A517TYW1</accession>
<dbReference type="PANTHER" id="PTHR35889:SF3">
    <property type="entry name" value="F-BOX DOMAIN-CONTAINING PROTEIN"/>
    <property type="match status" value="1"/>
</dbReference>
<sequence>MGSFAGEPAIDPPKAWPFVALGDVKPPEVQHADRVSNGIDKFILARLEDKGLSLAPQASPRTLVRRVYFDLIGLPPTPAEVESFVSDADPRAYEKLVDKLLADTRYGERWARFWLDLARYADTAGYEGDPDLPNAWRYRDYVIDSFNQDKPYDEFIIDQIAGDETEDVMGAGDLPKPKPEPTVALTFLRLAPFTEPRGDASRHELLSEMTSTVSSVFLGLTIGCAQCHDHKYDRIPTKDFYRMKAFFSTVAIPRPAEGDAFQLGGPIPAEFYRHGEKEWAAKLTAQRHDELKKQRTVIEEIEKIEEAGKRADPRVDLTEEQGQRLKEAKGRFRFLEQDILRLQPYAMSLRHSYGPPYEPGVPESRVMIRGEWNHPGEVVEAGFPSVIAGHQDPATIRLDPFKRWPTRSRRLALAEWIVSSDNPMTARVMVNRLWGWHFGRGIVATPSDFGKLGGGASHPELLDWMARQFTASKWSVKAMHRLILNSQTYRQSSKHTDPQAEEADPENLLFWHFRSRRLEAEAVRDAVLAVSGRLNPEQFGLPIFPPLPEGVAEAVSWDEGKWNTQDGPEGRKRSIYIYQQRSMTMPLMQTFDSVVCDGTRDRRQNSTTPFQALTMYNGRFANEEARHFAVRIRQEGGDSLAAQIPLAFKIALGREPAPEESERMRALAVSTTAGDGLAAICRVLLNTNEFVYVH</sequence>